<dbReference type="Gene3D" id="3.40.50.1470">
    <property type="entry name" value="Peptidyl-tRNA hydrolase"/>
    <property type="match status" value="1"/>
</dbReference>
<dbReference type="InterPro" id="IPR036416">
    <property type="entry name" value="Pept_tRNA_hydro_sf"/>
</dbReference>
<evidence type="ECO:0000256" key="2">
    <source>
        <dbReference type="ARBA" id="ARBA00022555"/>
    </source>
</evidence>
<dbReference type="AlphaFoldDB" id="A0A1G2ATI3"/>
<dbReference type="NCBIfam" id="TIGR00447">
    <property type="entry name" value="pth"/>
    <property type="match status" value="1"/>
</dbReference>
<dbReference type="EMBL" id="MHKB01000009">
    <property type="protein sequence ID" value="OGY79297.1"/>
    <property type="molecule type" value="Genomic_DNA"/>
</dbReference>
<dbReference type="PANTHER" id="PTHR17224:SF1">
    <property type="entry name" value="PEPTIDYL-TRNA HYDROLASE"/>
    <property type="match status" value="1"/>
</dbReference>
<accession>A0A1G2ATI3</accession>
<dbReference type="CDD" id="cd00462">
    <property type="entry name" value="PTH"/>
    <property type="match status" value="1"/>
</dbReference>
<comment type="similarity">
    <text evidence="5 8">Belongs to the PTH family.</text>
</comment>
<dbReference type="EC" id="3.1.1.29" evidence="1 7"/>
<dbReference type="STRING" id="1798540.A3B74_00410"/>
<evidence type="ECO:0000313" key="10">
    <source>
        <dbReference type="Proteomes" id="UP000177165"/>
    </source>
</evidence>
<name>A0A1G2ATI3_9BACT</name>
<dbReference type="Proteomes" id="UP000177165">
    <property type="component" value="Unassembled WGS sequence"/>
</dbReference>
<proteinExistence type="inferred from homology"/>
<reference evidence="9 10" key="1">
    <citation type="journal article" date="2016" name="Nat. Commun.">
        <title>Thousands of microbial genomes shed light on interconnected biogeochemical processes in an aquifer system.</title>
        <authorList>
            <person name="Anantharaman K."/>
            <person name="Brown C.T."/>
            <person name="Hug L.A."/>
            <person name="Sharon I."/>
            <person name="Castelle C.J."/>
            <person name="Probst A.J."/>
            <person name="Thomas B.C."/>
            <person name="Singh A."/>
            <person name="Wilkins M.J."/>
            <person name="Karaoz U."/>
            <person name="Brodie E.L."/>
            <person name="Williams K.H."/>
            <person name="Hubbard S.S."/>
            <person name="Banfield J.F."/>
        </authorList>
    </citation>
    <scope>NUCLEOTIDE SEQUENCE [LARGE SCALE GENOMIC DNA]</scope>
</reference>
<evidence type="ECO:0000256" key="8">
    <source>
        <dbReference type="RuleBase" id="RU004320"/>
    </source>
</evidence>
<dbReference type="GO" id="GO:0000049">
    <property type="term" value="F:tRNA binding"/>
    <property type="evidence" value="ECO:0007669"/>
    <property type="project" value="UniProtKB-KW"/>
</dbReference>
<keyword evidence="2" id="KW-0820">tRNA-binding</keyword>
<dbReference type="InterPro" id="IPR001328">
    <property type="entry name" value="Pept_tRNA_hydro"/>
</dbReference>
<sequence length="183" mass="20593">MKLIVGLGNPGNEYAKTRHNIGFQILDAMHTHWTYNKKANALIHKEKDALFVKPQTFINQSGRAIGVLKKIYRVTPKNIWIIHDDSDLVVGRIKITRGGSAAGHKGVQSIYDILTTQTCVRFKIGVRPFGVRSRAENFVLQPFRSNEHETIQQVIDVSIQAIRTAQKVNIVQAMNSYNGIQNS</sequence>
<keyword evidence="4" id="KW-0694">RNA-binding</keyword>
<comment type="catalytic activity">
    <reaction evidence="7">
        <text>an N-acyl-L-alpha-aminoacyl-tRNA + H2O = an N-acyl-L-amino acid + a tRNA + H(+)</text>
        <dbReference type="Rhea" id="RHEA:54448"/>
        <dbReference type="Rhea" id="RHEA-COMP:10123"/>
        <dbReference type="Rhea" id="RHEA-COMP:13883"/>
        <dbReference type="ChEBI" id="CHEBI:15377"/>
        <dbReference type="ChEBI" id="CHEBI:15378"/>
        <dbReference type="ChEBI" id="CHEBI:59874"/>
        <dbReference type="ChEBI" id="CHEBI:78442"/>
        <dbReference type="ChEBI" id="CHEBI:138191"/>
        <dbReference type="EC" id="3.1.1.29"/>
    </reaction>
</comment>
<keyword evidence="3 7" id="KW-0378">Hydrolase</keyword>
<evidence type="ECO:0000313" key="9">
    <source>
        <dbReference type="EMBL" id="OGY79297.1"/>
    </source>
</evidence>
<dbReference type="PANTHER" id="PTHR17224">
    <property type="entry name" value="PEPTIDYL-TRNA HYDROLASE"/>
    <property type="match status" value="1"/>
</dbReference>
<organism evidence="9 10">
    <name type="scientific">Candidatus Kerfeldbacteria bacterium RIFCSPHIGHO2_02_FULL_42_14</name>
    <dbReference type="NCBI Taxonomy" id="1798540"/>
    <lineage>
        <taxon>Bacteria</taxon>
        <taxon>Candidatus Kerfeldiibacteriota</taxon>
    </lineage>
</organism>
<evidence type="ECO:0000256" key="7">
    <source>
        <dbReference type="RuleBase" id="RU000673"/>
    </source>
</evidence>
<dbReference type="PROSITE" id="PS01195">
    <property type="entry name" value="PEPT_TRNA_HYDROL_1"/>
    <property type="match status" value="1"/>
</dbReference>
<evidence type="ECO:0000256" key="1">
    <source>
        <dbReference type="ARBA" id="ARBA00013260"/>
    </source>
</evidence>
<evidence type="ECO:0000256" key="5">
    <source>
        <dbReference type="ARBA" id="ARBA00038063"/>
    </source>
</evidence>
<dbReference type="SUPFAM" id="SSF53178">
    <property type="entry name" value="Peptidyl-tRNA hydrolase-like"/>
    <property type="match status" value="1"/>
</dbReference>
<comment type="caution">
    <text evidence="9">The sequence shown here is derived from an EMBL/GenBank/DDBJ whole genome shotgun (WGS) entry which is preliminary data.</text>
</comment>
<evidence type="ECO:0000256" key="6">
    <source>
        <dbReference type="ARBA" id="ARBA00050038"/>
    </source>
</evidence>
<gene>
    <name evidence="9" type="ORF">A3B74_00410</name>
</gene>
<dbReference type="Pfam" id="PF01195">
    <property type="entry name" value="Pept_tRNA_hydro"/>
    <property type="match status" value="1"/>
</dbReference>
<protein>
    <recommendedName>
        <fullName evidence="6 7">Peptidyl-tRNA hydrolase</fullName>
        <ecNumber evidence="1 7">3.1.1.29</ecNumber>
    </recommendedName>
</protein>
<dbReference type="InterPro" id="IPR018171">
    <property type="entry name" value="Pept_tRNA_hydro_CS"/>
</dbReference>
<evidence type="ECO:0000256" key="3">
    <source>
        <dbReference type="ARBA" id="ARBA00022801"/>
    </source>
</evidence>
<dbReference type="GO" id="GO:0004045">
    <property type="term" value="F:peptidyl-tRNA hydrolase activity"/>
    <property type="evidence" value="ECO:0007669"/>
    <property type="project" value="UniProtKB-EC"/>
</dbReference>
<evidence type="ECO:0000256" key="4">
    <source>
        <dbReference type="ARBA" id="ARBA00022884"/>
    </source>
</evidence>